<gene>
    <name evidence="2" type="ORF">J2W91_005260</name>
</gene>
<dbReference type="EMBL" id="JAVDTR010000019">
    <property type="protein sequence ID" value="MDR6726738.1"/>
    <property type="molecule type" value="Genomic_DNA"/>
</dbReference>
<evidence type="ECO:0000313" key="2">
    <source>
        <dbReference type="EMBL" id="MDR6726738.1"/>
    </source>
</evidence>
<dbReference type="PANTHER" id="PTHR31143">
    <property type="match status" value="1"/>
</dbReference>
<sequence>MITELQRQDFDKVQHIINTCSTLEVRAVVSGYNPGRIYVDDISNIAAALVWIQGQSGFQLIGDPQSEPFMKELPAFMTTHIEPEIAELTLDSVEIGVQDERWEEVLRNMADKRELSSDNQQVYRFHSPQGTERVAGNEETDANVQHLEQNAVQLVRVDSALIHNRKFGNSSFVADKITHFWDTADDFLQHGFGYMLVHERNNEIMSICLSGFVAGQTHAIDIETVEAYRNRGYAAVVAKAFVEECRREGLQPYWDCSPDNTGSVRLAERVGMVFDFDYSVYWYPLSS</sequence>
<dbReference type="InterPro" id="IPR000182">
    <property type="entry name" value="GNAT_dom"/>
</dbReference>
<protein>
    <submittedName>
        <fullName evidence="2">RimJ/RimL family protein N-acetyltransferase</fullName>
    </submittedName>
</protein>
<dbReference type="Proteomes" id="UP001254832">
    <property type="component" value="Unassembled WGS sequence"/>
</dbReference>
<feature type="domain" description="N-acetyltransferase" evidence="1">
    <location>
        <begin position="152"/>
        <end position="287"/>
    </location>
</feature>
<name>A0AAP5LRM7_PAEAM</name>
<dbReference type="Pfam" id="PF12746">
    <property type="entry name" value="GNAT_acetyltran"/>
    <property type="match status" value="1"/>
</dbReference>
<dbReference type="RefSeq" id="WP_310145243.1">
    <property type="nucleotide sequence ID" value="NZ_JAVDTR010000019.1"/>
</dbReference>
<proteinExistence type="predicted"/>
<organism evidence="2 3">
    <name type="scientific">Paenibacillus amylolyticus</name>
    <dbReference type="NCBI Taxonomy" id="1451"/>
    <lineage>
        <taxon>Bacteria</taxon>
        <taxon>Bacillati</taxon>
        <taxon>Bacillota</taxon>
        <taxon>Bacilli</taxon>
        <taxon>Bacillales</taxon>
        <taxon>Paenibacillaceae</taxon>
        <taxon>Paenibacillus</taxon>
    </lineage>
</organism>
<dbReference type="PANTHER" id="PTHR31143:SF2">
    <property type="entry name" value="FR47-LIKE DOMAIN-CONTAINING PROTEIN-RELATED"/>
    <property type="match status" value="1"/>
</dbReference>
<dbReference type="SUPFAM" id="SSF55729">
    <property type="entry name" value="Acyl-CoA N-acyltransferases (Nat)"/>
    <property type="match status" value="1"/>
</dbReference>
<dbReference type="InterPro" id="IPR027365">
    <property type="entry name" value="GNAT_acetyltra_YdfB-like"/>
</dbReference>
<accession>A0AAP5LRM7</accession>
<dbReference type="GO" id="GO:0016747">
    <property type="term" value="F:acyltransferase activity, transferring groups other than amino-acyl groups"/>
    <property type="evidence" value="ECO:0007669"/>
    <property type="project" value="InterPro"/>
</dbReference>
<dbReference type="AlphaFoldDB" id="A0AAP5LRM7"/>
<dbReference type="InterPro" id="IPR016181">
    <property type="entry name" value="Acyl_CoA_acyltransferase"/>
</dbReference>
<evidence type="ECO:0000259" key="1">
    <source>
        <dbReference type="PROSITE" id="PS51186"/>
    </source>
</evidence>
<evidence type="ECO:0000313" key="3">
    <source>
        <dbReference type="Proteomes" id="UP001254832"/>
    </source>
</evidence>
<dbReference type="PROSITE" id="PS51186">
    <property type="entry name" value="GNAT"/>
    <property type="match status" value="1"/>
</dbReference>
<comment type="caution">
    <text evidence="2">The sequence shown here is derived from an EMBL/GenBank/DDBJ whole genome shotgun (WGS) entry which is preliminary data.</text>
</comment>
<reference evidence="2" key="1">
    <citation type="submission" date="2023-07" db="EMBL/GenBank/DDBJ databases">
        <title>Sorghum-associated microbial communities from plants grown in Nebraska, USA.</title>
        <authorList>
            <person name="Schachtman D."/>
        </authorList>
    </citation>
    <scope>NUCLEOTIDE SEQUENCE</scope>
    <source>
        <strain evidence="2">BE80</strain>
    </source>
</reference>
<dbReference type="Gene3D" id="3.40.630.30">
    <property type="match status" value="1"/>
</dbReference>